<evidence type="ECO:0000256" key="1">
    <source>
        <dbReference type="SAM" id="MobiDB-lite"/>
    </source>
</evidence>
<sequence>MNDPRNGDPRKAPDETDYTDREVDKAVEDSFPASDPPAHSGITGDVPPSDGGVPGGTEVIPPDNESSEEASVDEALDESFPASDPPAFTRTTGVREA</sequence>
<feature type="compositionally biased region" description="Basic and acidic residues" evidence="1">
    <location>
        <begin position="1"/>
        <end position="28"/>
    </location>
</feature>
<name>A0ABS5R2N9_9HYPH</name>
<accession>A0ABS5R2N9</accession>
<evidence type="ECO:0000313" key="3">
    <source>
        <dbReference type="Proteomes" id="UP001166585"/>
    </source>
</evidence>
<organism evidence="2 3">
    <name type="scientific">Ancylobacter radicis</name>
    <dbReference type="NCBI Taxonomy" id="2836179"/>
    <lineage>
        <taxon>Bacteria</taxon>
        <taxon>Pseudomonadati</taxon>
        <taxon>Pseudomonadota</taxon>
        <taxon>Alphaproteobacteria</taxon>
        <taxon>Hyphomicrobiales</taxon>
        <taxon>Xanthobacteraceae</taxon>
        <taxon>Ancylobacter</taxon>
    </lineage>
</organism>
<dbReference type="EMBL" id="JAHCQH010000012">
    <property type="protein sequence ID" value="MBS9475933.1"/>
    <property type="molecule type" value="Genomic_DNA"/>
</dbReference>
<proteinExistence type="predicted"/>
<feature type="region of interest" description="Disordered" evidence="1">
    <location>
        <begin position="1"/>
        <end position="97"/>
    </location>
</feature>
<dbReference type="RefSeq" id="WP_213753796.1">
    <property type="nucleotide sequence ID" value="NZ_JAHCQH010000012.1"/>
</dbReference>
<reference evidence="2" key="1">
    <citation type="submission" date="2021-05" db="EMBL/GenBank/DDBJ databases">
        <authorList>
            <person name="Sun Q."/>
            <person name="Inoue M."/>
        </authorList>
    </citation>
    <scope>NUCLEOTIDE SEQUENCE</scope>
    <source>
        <strain evidence="2">VKM B-3255</strain>
    </source>
</reference>
<feature type="compositionally biased region" description="Acidic residues" evidence="1">
    <location>
        <begin position="65"/>
        <end position="77"/>
    </location>
</feature>
<dbReference type="Proteomes" id="UP001166585">
    <property type="component" value="Unassembled WGS sequence"/>
</dbReference>
<gene>
    <name evidence="2" type="ORF">KIP89_02310</name>
</gene>
<evidence type="ECO:0000313" key="2">
    <source>
        <dbReference type="EMBL" id="MBS9475933.1"/>
    </source>
</evidence>
<keyword evidence="3" id="KW-1185">Reference proteome</keyword>
<protein>
    <submittedName>
        <fullName evidence="2">Uncharacterized protein</fullName>
    </submittedName>
</protein>
<comment type="caution">
    <text evidence="2">The sequence shown here is derived from an EMBL/GenBank/DDBJ whole genome shotgun (WGS) entry which is preliminary data.</text>
</comment>